<feature type="transmembrane region" description="Helical" evidence="1">
    <location>
        <begin position="46"/>
        <end position="68"/>
    </location>
</feature>
<reference evidence="2 3" key="1">
    <citation type="submission" date="2020-03" db="EMBL/GenBank/DDBJ databases">
        <title>Whole genome shotgun sequence of Phytohabitans rumicis NBRC 108638.</title>
        <authorList>
            <person name="Komaki H."/>
            <person name="Tamura T."/>
        </authorList>
    </citation>
    <scope>NUCLEOTIDE SEQUENCE [LARGE SCALE GENOMIC DNA]</scope>
    <source>
        <strain evidence="2 3">NBRC 108638</strain>
    </source>
</reference>
<organism evidence="2 3">
    <name type="scientific">Phytohabitans rumicis</name>
    <dbReference type="NCBI Taxonomy" id="1076125"/>
    <lineage>
        <taxon>Bacteria</taxon>
        <taxon>Bacillati</taxon>
        <taxon>Actinomycetota</taxon>
        <taxon>Actinomycetes</taxon>
        <taxon>Micromonosporales</taxon>
        <taxon>Micromonosporaceae</taxon>
    </lineage>
</organism>
<evidence type="ECO:0000313" key="3">
    <source>
        <dbReference type="Proteomes" id="UP000482960"/>
    </source>
</evidence>
<comment type="caution">
    <text evidence="2">The sequence shown here is derived from an EMBL/GenBank/DDBJ whole genome shotgun (WGS) entry which is preliminary data.</text>
</comment>
<feature type="transmembrane region" description="Helical" evidence="1">
    <location>
        <begin position="20"/>
        <end position="40"/>
    </location>
</feature>
<keyword evidence="1" id="KW-1133">Transmembrane helix</keyword>
<name>A0A6V8LJ28_9ACTN</name>
<dbReference type="AlphaFoldDB" id="A0A6V8LJ28"/>
<keyword evidence="1" id="KW-0812">Transmembrane</keyword>
<dbReference type="Proteomes" id="UP000482960">
    <property type="component" value="Unassembled WGS sequence"/>
</dbReference>
<evidence type="ECO:0000313" key="2">
    <source>
        <dbReference type="EMBL" id="GFJ94176.1"/>
    </source>
</evidence>
<dbReference type="EMBL" id="BLPG01000001">
    <property type="protein sequence ID" value="GFJ94176.1"/>
    <property type="molecule type" value="Genomic_DNA"/>
</dbReference>
<accession>A0A6V8LJ28</accession>
<protein>
    <submittedName>
        <fullName evidence="2">Uncharacterized protein</fullName>
    </submittedName>
</protein>
<proteinExistence type="predicted"/>
<evidence type="ECO:0000256" key="1">
    <source>
        <dbReference type="SAM" id="Phobius"/>
    </source>
</evidence>
<sequence>MSAGEMVQEAPARRSLRPVLFVLTLTAVLALLFGVPWWTLISAAQWPAGVAAAGTVVFAGALVAFPVLMFQGHGRGRDWAARTGDTILGVIWVVFVWALAGNVLRLALAAGGVADPARSRIVAAAVAAVSLVLLIWGTPRRCACRASPAWTSRSRGWAPAWTGYASCC</sequence>
<dbReference type="RefSeq" id="WP_308785403.1">
    <property type="nucleotide sequence ID" value="NZ_BLPG01000001.1"/>
</dbReference>
<reference evidence="2 3" key="2">
    <citation type="submission" date="2020-03" db="EMBL/GenBank/DDBJ databases">
        <authorList>
            <person name="Ichikawa N."/>
            <person name="Kimura A."/>
            <person name="Kitahashi Y."/>
            <person name="Uohara A."/>
        </authorList>
    </citation>
    <scope>NUCLEOTIDE SEQUENCE [LARGE SCALE GENOMIC DNA]</scope>
    <source>
        <strain evidence="2 3">NBRC 108638</strain>
    </source>
</reference>
<keyword evidence="3" id="KW-1185">Reference proteome</keyword>
<feature type="transmembrane region" description="Helical" evidence="1">
    <location>
        <begin position="89"/>
        <end position="108"/>
    </location>
</feature>
<feature type="transmembrane region" description="Helical" evidence="1">
    <location>
        <begin position="120"/>
        <end position="137"/>
    </location>
</feature>
<gene>
    <name evidence="2" type="ORF">Prum_078180</name>
</gene>
<keyword evidence="1" id="KW-0472">Membrane</keyword>